<sequence>THVRMVPGSNPSGDQSDSHFVLMTEKFPNSLAGFRHMQNFHVWSLILIINLLIKLTCIKKQSLTKKNGVLPRMTCELQTFLPQLLRASSVASAT</sequence>
<dbReference type="EMBL" id="JASPKZ010003874">
    <property type="protein sequence ID" value="KAJ9591337.1"/>
    <property type="molecule type" value="Genomic_DNA"/>
</dbReference>
<reference evidence="2" key="2">
    <citation type="submission" date="2023-05" db="EMBL/GenBank/DDBJ databases">
        <authorList>
            <person name="Fouks B."/>
        </authorList>
    </citation>
    <scope>NUCLEOTIDE SEQUENCE</scope>
    <source>
        <strain evidence="2">Stay&amp;Tobe</strain>
        <tissue evidence="2">Testes</tissue>
    </source>
</reference>
<keyword evidence="1" id="KW-1133">Transmembrane helix</keyword>
<evidence type="ECO:0000256" key="1">
    <source>
        <dbReference type="SAM" id="Phobius"/>
    </source>
</evidence>
<name>A0AAD8A2P3_DIPPU</name>
<gene>
    <name evidence="2" type="ORF">L9F63_002150</name>
</gene>
<keyword evidence="1" id="KW-0472">Membrane</keyword>
<reference evidence="2" key="1">
    <citation type="journal article" date="2023" name="IScience">
        <title>Live-bearing cockroach genome reveals convergent evolutionary mechanisms linked to viviparity in insects and beyond.</title>
        <authorList>
            <person name="Fouks B."/>
            <person name="Harrison M.C."/>
            <person name="Mikhailova A.A."/>
            <person name="Marchal E."/>
            <person name="English S."/>
            <person name="Carruthers M."/>
            <person name="Jennings E.C."/>
            <person name="Chiamaka E.L."/>
            <person name="Frigard R.A."/>
            <person name="Pippel M."/>
            <person name="Attardo G.M."/>
            <person name="Benoit J.B."/>
            <person name="Bornberg-Bauer E."/>
            <person name="Tobe S.S."/>
        </authorList>
    </citation>
    <scope>NUCLEOTIDE SEQUENCE</scope>
    <source>
        <strain evidence="2">Stay&amp;Tobe</strain>
    </source>
</reference>
<evidence type="ECO:0000313" key="2">
    <source>
        <dbReference type="EMBL" id="KAJ9591337.1"/>
    </source>
</evidence>
<feature type="transmembrane region" description="Helical" evidence="1">
    <location>
        <begin position="40"/>
        <end position="57"/>
    </location>
</feature>
<feature type="non-terminal residue" evidence="2">
    <location>
        <position position="94"/>
    </location>
</feature>
<evidence type="ECO:0000313" key="3">
    <source>
        <dbReference type="Proteomes" id="UP001233999"/>
    </source>
</evidence>
<proteinExistence type="predicted"/>
<accession>A0AAD8A2P3</accession>
<protein>
    <submittedName>
        <fullName evidence="2">Uncharacterized protein</fullName>
    </submittedName>
</protein>
<keyword evidence="1" id="KW-0812">Transmembrane</keyword>
<keyword evidence="3" id="KW-1185">Reference proteome</keyword>
<comment type="caution">
    <text evidence="2">The sequence shown here is derived from an EMBL/GenBank/DDBJ whole genome shotgun (WGS) entry which is preliminary data.</text>
</comment>
<organism evidence="2 3">
    <name type="scientific">Diploptera punctata</name>
    <name type="common">Pacific beetle cockroach</name>
    <dbReference type="NCBI Taxonomy" id="6984"/>
    <lineage>
        <taxon>Eukaryota</taxon>
        <taxon>Metazoa</taxon>
        <taxon>Ecdysozoa</taxon>
        <taxon>Arthropoda</taxon>
        <taxon>Hexapoda</taxon>
        <taxon>Insecta</taxon>
        <taxon>Pterygota</taxon>
        <taxon>Neoptera</taxon>
        <taxon>Polyneoptera</taxon>
        <taxon>Dictyoptera</taxon>
        <taxon>Blattodea</taxon>
        <taxon>Blaberoidea</taxon>
        <taxon>Blaberidae</taxon>
        <taxon>Diplopterinae</taxon>
        <taxon>Diploptera</taxon>
    </lineage>
</organism>
<feature type="non-terminal residue" evidence="2">
    <location>
        <position position="1"/>
    </location>
</feature>
<dbReference type="AlphaFoldDB" id="A0AAD8A2P3"/>
<dbReference type="Proteomes" id="UP001233999">
    <property type="component" value="Unassembled WGS sequence"/>
</dbReference>